<dbReference type="RefSeq" id="WP_132688520.1">
    <property type="nucleotide sequence ID" value="NZ_SKBU01000006.1"/>
</dbReference>
<evidence type="ECO:0000313" key="3">
    <source>
        <dbReference type="Proteomes" id="UP000295244"/>
    </source>
</evidence>
<organism evidence="2 3">
    <name type="scientific">Rubrobacter taiwanensis</name>
    <dbReference type="NCBI Taxonomy" id="185139"/>
    <lineage>
        <taxon>Bacteria</taxon>
        <taxon>Bacillati</taxon>
        <taxon>Actinomycetota</taxon>
        <taxon>Rubrobacteria</taxon>
        <taxon>Rubrobacterales</taxon>
        <taxon>Rubrobacteraceae</taxon>
        <taxon>Rubrobacter</taxon>
    </lineage>
</organism>
<sequence>MSFWTGYVGPALLFTIFVLALNRASGDPKVPRGDDVLADLCLGLAATVAAVLWLRVLAAVFFR</sequence>
<reference evidence="2 3" key="1">
    <citation type="submission" date="2019-03" db="EMBL/GenBank/DDBJ databases">
        <title>Whole genome sequence of a novel Rubrobacter taiwanensis strain, isolated from Yellowstone National Park.</title>
        <authorList>
            <person name="Freed S."/>
            <person name="Ramaley R.F."/>
            <person name="Kyndt J.A."/>
        </authorList>
    </citation>
    <scope>NUCLEOTIDE SEQUENCE [LARGE SCALE GENOMIC DNA]</scope>
    <source>
        <strain evidence="2 3">Yellowstone</strain>
    </source>
</reference>
<accession>A0A4V2NX62</accession>
<gene>
    <name evidence="2" type="ORF">E0L93_03505</name>
</gene>
<evidence type="ECO:0000256" key="1">
    <source>
        <dbReference type="SAM" id="Phobius"/>
    </source>
</evidence>
<name>A0A4V2NX62_9ACTN</name>
<keyword evidence="1" id="KW-0472">Membrane</keyword>
<protein>
    <submittedName>
        <fullName evidence="2">Uncharacterized protein</fullName>
    </submittedName>
</protein>
<keyword evidence="3" id="KW-1185">Reference proteome</keyword>
<dbReference type="Proteomes" id="UP000295244">
    <property type="component" value="Unassembled WGS sequence"/>
</dbReference>
<comment type="caution">
    <text evidence="2">The sequence shown here is derived from an EMBL/GenBank/DDBJ whole genome shotgun (WGS) entry which is preliminary data.</text>
</comment>
<keyword evidence="1" id="KW-1133">Transmembrane helix</keyword>
<feature type="transmembrane region" description="Helical" evidence="1">
    <location>
        <begin position="36"/>
        <end position="62"/>
    </location>
</feature>
<dbReference type="EMBL" id="SKBU01000006">
    <property type="protein sequence ID" value="TCJ20022.1"/>
    <property type="molecule type" value="Genomic_DNA"/>
</dbReference>
<proteinExistence type="predicted"/>
<keyword evidence="1" id="KW-0812">Transmembrane</keyword>
<evidence type="ECO:0000313" key="2">
    <source>
        <dbReference type="EMBL" id="TCJ20022.1"/>
    </source>
</evidence>
<dbReference type="AlphaFoldDB" id="A0A4V2NX62"/>